<keyword evidence="6" id="KW-1185">Reference proteome</keyword>
<dbReference type="eggNOG" id="COG1011">
    <property type="taxonomic scope" value="Bacteria"/>
</dbReference>
<evidence type="ECO:0000256" key="2">
    <source>
        <dbReference type="ARBA" id="ARBA00022723"/>
    </source>
</evidence>
<protein>
    <submittedName>
        <fullName evidence="5">Hydrolase, HAD superfamily</fullName>
    </submittedName>
</protein>
<dbReference type="KEGG" id="tro:trd_1663"/>
<evidence type="ECO:0000313" key="6">
    <source>
        <dbReference type="Proteomes" id="UP000000447"/>
    </source>
</evidence>
<dbReference type="InterPro" id="IPR036412">
    <property type="entry name" value="HAD-like_sf"/>
</dbReference>
<name>B9L0G8_THERP</name>
<reference evidence="5 6" key="1">
    <citation type="journal article" date="2009" name="PLoS ONE">
        <title>Complete genome sequence of the aerobic CO-oxidizing thermophile Thermomicrobium roseum.</title>
        <authorList>
            <person name="Wu D."/>
            <person name="Raymond J."/>
            <person name="Wu M."/>
            <person name="Chatterji S."/>
            <person name="Ren Q."/>
            <person name="Graham J.E."/>
            <person name="Bryant D.A."/>
            <person name="Robb F."/>
            <person name="Colman A."/>
            <person name="Tallon L.J."/>
            <person name="Badger J.H."/>
            <person name="Madupu R."/>
            <person name="Ward N.L."/>
            <person name="Eisen J.A."/>
        </authorList>
    </citation>
    <scope>NUCLEOTIDE SEQUENCE [LARGE SCALE GENOMIC DNA]</scope>
    <source>
        <strain evidence="6">ATCC 27502 / DSM 5159 / P-2</strain>
    </source>
</reference>
<dbReference type="InterPro" id="IPR006439">
    <property type="entry name" value="HAD-SF_hydro_IA"/>
</dbReference>
<dbReference type="Gene3D" id="1.20.120.710">
    <property type="entry name" value="Haloacid dehalogenase hydrolase-like domain"/>
    <property type="match status" value="1"/>
</dbReference>
<dbReference type="GO" id="GO:0016791">
    <property type="term" value="F:phosphatase activity"/>
    <property type="evidence" value="ECO:0007669"/>
    <property type="project" value="TreeGrafter"/>
</dbReference>
<dbReference type="Proteomes" id="UP000000447">
    <property type="component" value="Chromosome"/>
</dbReference>
<keyword evidence="3 5" id="KW-0378">Hydrolase</keyword>
<dbReference type="PANTHER" id="PTHR46470:SF2">
    <property type="entry name" value="GLYCERALDEHYDE 3-PHOSPHATE PHOSPHATASE"/>
    <property type="match status" value="1"/>
</dbReference>
<keyword evidence="4" id="KW-0460">Magnesium</keyword>
<dbReference type="InterPro" id="IPR051400">
    <property type="entry name" value="HAD-like_hydrolase"/>
</dbReference>
<dbReference type="HOGENOM" id="CLU_045011_8_2_0"/>
<evidence type="ECO:0000256" key="1">
    <source>
        <dbReference type="ARBA" id="ARBA00001946"/>
    </source>
</evidence>
<dbReference type="SFLD" id="SFLDS00003">
    <property type="entry name" value="Haloacid_Dehalogenase"/>
    <property type="match status" value="1"/>
</dbReference>
<dbReference type="PRINTS" id="PR00413">
    <property type="entry name" value="HADHALOGNASE"/>
</dbReference>
<organism evidence="5 6">
    <name type="scientific">Thermomicrobium roseum (strain ATCC 27502 / DSM 5159 / P-2)</name>
    <dbReference type="NCBI Taxonomy" id="309801"/>
    <lineage>
        <taxon>Bacteria</taxon>
        <taxon>Pseudomonadati</taxon>
        <taxon>Thermomicrobiota</taxon>
        <taxon>Thermomicrobia</taxon>
        <taxon>Thermomicrobiales</taxon>
        <taxon>Thermomicrobiaceae</taxon>
        <taxon>Thermomicrobium</taxon>
    </lineage>
</organism>
<dbReference type="SFLD" id="SFLDG01129">
    <property type="entry name" value="C1.5:_HAD__Beta-PGM__Phosphata"/>
    <property type="match status" value="1"/>
</dbReference>
<dbReference type="EMBL" id="CP001275">
    <property type="protein sequence ID" value="ACM06372.1"/>
    <property type="molecule type" value="Genomic_DNA"/>
</dbReference>
<dbReference type="Gene3D" id="3.40.50.1000">
    <property type="entry name" value="HAD superfamily/HAD-like"/>
    <property type="match status" value="1"/>
</dbReference>
<evidence type="ECO:0000256" key="3">
    <source>
        <dbReference type="ARBA" id="ARBA00022801"/>
    </source>
</evidence>
<evidence type="ECO:0000256" key="4">
    <source>
        <dbReference type="ARBA" id="ARBA00022842"/>
    </source>
</evidence>
<dbReference type="STRING" id="309801.trd_1663"/>
<dbReference type="AlphaFoldDB" id="B9L0G8"/>
<dbReference type="Pfam" id="PF00702">
    <property type="entry name" value="Hydrolase"/>
    <property type="match status" value="1"/>
</dbReference>
<evidence type="ECO:0000313" key="5">
    <source>
        <dbReference type="EMBL" id="ACM06372.1"/>
    </source>
</evidence>
<dbReference type="InterPro" id="IPR023214">
    <property type="entry name" value="HAD_sf"/>
</dbReference>
<proteinExistence type="predicted"/>
<keyword evidence="2" id="KW-0479">Metal-binding</keyword>
<dbReference type="GO" id="GO:0046872">
    <property type="term" value="F:metal ion binding"/>
    <property type="evidence" value="ECO:0007669"/>
    <property type="project" value="UniProtKB-KW"/>
</dbReference>
<dbReference type="GO" id="GO:0044281">
    <property type="term" value="P:small molecule metabolic process"/>
    <property type="evidence" value="ECO:0007669"/>
    <property type="project" value="UniProtKB-ARBA"/>
</dbReference>
<accession>B9L0G8</accession>
<dbReference type="PANTHER" id="PTHR46470">
    <property type="entry name" value="N-ACYLNEURAMINATE-9-PHOSPHATASE"/>
    <property type="match status" value="1"/>
</dbReference>
<gene>
    <name evidence="5" type="ordered locus">trd_1663</name>
</gene>
<comment type="cofactor">
    <cofactor evidence="1">
        <name>Mg(2+)</name>
        <dbReference type="ChEBI" id="CHEBI:18420"/>
    </cofactor>
</comment>
<sequence length="251" mass="27429">MPIRLVLFDLDDTLCDHRGSFRLRVETALAALPDEVLSLERDVIVALALAQPSHTWEGVQRALEMAGCTDPAWLERASAVYARDRFLGLSLFPDSVTAVRAIQRRALTGLVTNGPSAIQRAKLARLGIERLFPIVVVSEEIGVAKPDPAIFQYALRLAGVRPEEALYVGDHPVNDVAGAQRAGLTSVWCNRYGQAWQGDVEPHFGVASLWELYRELEEWASSGRALFPGGILGEKRGAARSRGGDDDRSDG</sequence>
<dbReference type="NCBIfam" id="TIGR01509">
    <property type="entry name" value="HAD-SF-IA-v3"/>
    <property type="match status" value="1"/>
</dbReference>
<dbReference type="NCBIfam" id="TIGR01549">
    <property type="entry name" value="HAD-SF-IA-v1"/>
    <property type="match status" value="1"/>
</dbReference>
<dbReference type="SUPFAM" id="SSF56784">
    <property type="entry name" value="HAD-like"/>
    <property type="match status" value="1"/>
</dbReference>